<reference evidence="4 5" key="1">
    <citation type="journal article" date="2018" name="MBio">
        <title>Comparative Genomics Reveals the Core Gene Toolbox for the Fungus-Insect Symbiosis.</title>
        <authorList>
            <person name="Wang Y."/>
            <person name="Stata M."/>
            <person name="Wang W."/>
            <person name="Stajich J.E."/>
            <person name="White M.M."/>
            <person name="Moncalvo J.M."/>
        </authorList>
    </citation>
    <scope>NUCLEOTIDE SEQUENCE [LARGE SCALE GENOMIC DNA]</scope>
    <source>
        <strain evidence="4 5">AUS-126-30</strain>
    </source>
</reference>
<evidence type="ECO:0000256" key="2">
    <source>
        <dbReference type="SAM" id="MobiDB-lite"/>
    </source>
</evidence>
<feature type="compositionally biased region" description="Polar residues" evidence="2">
    <location>
        <begin position="368"/>
        <end position="377"/>
    </location>
</feature>
<dbReference type="InterPro" id="IPR027417">
    <property type="entry name" value="P-loop_NTPase"/>
</dbReference>
<keyword evidence="1" id="KW-0547">Nucleotide-binding</keyword>
<feature type="domain" description="Septin-type G" evidence="3">
    <location>
        <begin position="28"/>
        <end position="542"/>
    </location>
</feature>
<dbReference type="InterPro" id="IPR030379">
    <property type="entry name" value="G_SEPTIN_dom"/>
</dbReference>
<proteinExistence type="inferred from homology"/>
<dbReference type="SUPFAM" id="SSF52540">
    <property type="entry name" value="P-loop containing nucleoside triphosphate hydrolases"/>
    <property type="match status" value="1"/>
</dbReference>
<name>A0A2U1J8D4_SMIAN</name>
<dbReference type="Proteomes" id="UP000245591">
    <property type="component" value="Unassembled WGS sequence"/>
</dbReference>
<feature type="region of interest" description="Disordered" evidence="2">
    <location>
        <begin position="367"/>
        <end position="387"/>
    </location>
</feature>
<dbReference type="Pfam" id="PF00735">
    <property type="entry name" value="Septin"/>
    <property type="match status" value="2"/>
</dbReference>
<comment type="similarity">
    <text evidence="1">Belongs to the TRAFAC class TrmE-Era-EngA-EngB-Septin-like GTPase superfamily. Septin GTPase family.</text>
</comment>
<sequence length="557" mass="63362">MQNPISLYENKSTLVPGRISSASLSKNVTEKLNIIIVGPYSSGKTTILQTICNSFKNLELKKSPEEIIQKEKKLASTTITNKYFDSVRKLKHNTSVTYYSSGGMGSKDFVSQNTKDLLEELSLNEPEEQEDLLNLFNSNKTTLKISKHTLFANLSESCFFNCPDNETIELTLVDTPGFNVIEMHDVKQKTRLISKFIQGLMEEEINEELNSFRKINKTSNLIHAVIYVFQPPSSIRLSSAITRNTSSTFLSPLDLISPAEEYILTNLSKISNVIPVVGKSDTLSNFERSIIQQGLFSKQLKKTFPKIKFFDFLDKEELRQNNYMNMLNDEYVTSDIENLSRKIPFLLAGSDSVGEYQSLEEIEKACEVQNTSQSNTNPKRKTPENKYVKRAKSQVDLKSKGKLVPTFLNVGFPESNYNKSNYCNIPTSAHFNQTPSKQTFQNPQHAAISSFPSPVMFQNTSTSKSNYQINTPSTFYCINRSGQLFPTHFGRGFPWGELNLLDPKVCDFGILLQTIFHTHRQSLVEHVKNVCFEEYRASFLLKKTQKKKIFDKNENLV</sequence>
<gene>
    <name evidence="4" type="ORF">BB558_002642</name>
</gene>
<evidence type="ECO:0000313" key="4">
    <source>
        <dbReference type="EMBL" id="PWA01279.1"/>
    </source>
</evidence>
<protein>
    <recommendedName>
        <fullName evidence="3">Septin-type G domain-containing protein</fullName>
    </recommendedName>
</protein>
<dbReference type="GO" id="GO:0005525">
    <property type="term" value="F:GTP binding"/>
    <property type="evidence" value="ECO:0007669"/>
    <property type="project" value="UniProtKB-KW"/>
</dbReference>
<dbReference type="PANTHER" id="PTHR18884">
    <property type="entry name" value="SEPTIN"/>
    <property type="match status" value="1"/>
</dbReference>
<dbReference type="AlphaFoldDB" id="A0A2U1J8D4"/>
<dbReference type="Gene3D" id="3.40.50.300">
    <property type="entry name" value="P-loop containing nucleotide triphosphate hydrolases"/>
    <property type="match status" value="2"/>
</dbReference>
<evidence type="ECO:0000259" key="3">
    <source>
        <dbReference type="PROSITE" id="PS51719"/>
    </source>
</evidence>
<keyword evidence="1" id="KW-0342">GTP-binding</keyword>
<evidence type="ECO:0000313" key="5">
    <source>
        <dbReference type="Proteomes" id="UP000245591"/>
    </source>
</evidence>
<dbReference type="PROSITE" id="PS51719">
    <property type="entry name" value="G_SEPTIN"/>
    <property type="match status" value="1"/>
</dbReference>
<comment type="caution">
    <text evidence="4">The sequence shown here is derived from an EMBL/GenBank/DDBJ whole genome shotgun (WGS) entry which is preliminary data.</text>
</comment>
<evidence type="ECO:0000256" key="1">
    <source>
        <dbReference type="RuleBase" id="RU004560"/>
    </source>
</evidence>
<accession>A0A2U1J8D4</accession>
<keyword evidence="5" id="KW-1185">Reference proteome</keyword>
<dbReference type="EMBL" id="MBFU01000199">
    <property type="protein sequence ID" value="PWA01279.1"/>
    <property type="molecule type" value="Genomic_DNA"/>
</dbReference>
<organism evidence="4 5">
    <name type="scientific">Smittium angustum</name>
    <dbReference type="NCBI Taxonomy" id="133377"/>
    <lineage>
        <taxon>Eukaryota</taxon>
        <taxon>Fungi</taxon>
        <taxon>Fungi incertae sedis</taxon>
        <taxon>Zoopagomycota</taxon>
        <taxon>Kickxellomycotina</taxon>
        <taxon>Harpellomycetes</taxon>
        <taxon>Harpellales</taxon>
        <taxon>Legeriomycetaceae</taxon>
        <taxon>Smittium</taxon>
    </lineage>
</organism>